<feature type="transmembrane region" description="Helical" evidence="1">
    <location>
        <begin position="99"/>
        <end position="122"/>
    </location>
</feature>
<dbReference type="PANTHER" id="PTHR39430:SF1">
    <property type="entry name" value="PROTEASE"/>
    <property type="match status" value="1"/>
</dbReference>
<dbReference type="KEGG" id="halu:HUG12_03260"/>
<keyword evidence="4" id="KW-1185">Reference proteome</keyword>
<dbReference type="InterPro" id="IPR003675">
    <property type="entry name" value="Rce1/LyrA-like_dom"/>
</dbReference>
<keyword evidence="1" id="KW-0812">Transmembrane</keyword>
<feature type="transmembrane region" description="Helical" evidence="1">
    <location>
        <begin position="28"/>
        <end position="49"/>
    </location>
</feature>
<feature type="transmembrane region" description="Helical" evidence="1">
    <location>
        <begin position="55"/>
        <end position="79"/>
    </location>
</feature>
<feature type="transmembrane region" description="Helical" evidence="1">
    <location>
        <begin position="231"/>
        <end position="253"/>
    </location>
</feature>
<feature type="transmembrane region" description="Helical" evidence="1">
    <location>
        <begin position="134"/>
        <end position="154"/>
    </location>
</feature>
<dbReference type="GO" id="GO:0008237">
    <property type="term" value="F:metallopeptidase activity"/>
    <property type="evidence" value="ECO:0007669"/>
    <property type="project" value="UniProtKB-KW"/>
</dbReference>
<keyword evidence="3" id="KW-0482">Metalloprotease</keyword>
<keyword evidence="3" id="KW-0645">Protease</keyword>
<dbReference type="AlphaFoldDB" id="A0A7D5LDE5"/>
<gene>
    <name evidence="3" type="ORF">HUG12_03260</name>
</gene>
<sequence length="310" mass="32155">MSPESRRDGLSRLVWTHDERRPTAPLRLVAAVVAVGVAFVGTSLSLAFLPLAGVAFTVVASLANPVVVSLAVLLVAYAVDRRRLADLGLRRERGWLSDLWFGLALGVGLQALVAGVGLAAGWYRLAGTLVGPPVGLLTALVLFLGVGFYEELLLRGYLLTNLGEWFSRHAGQRVAAGLALLASSGVFGAAHVANPGATAVSTLGITFAGVFLGLGYLLTGRLSLPVGVHISWNYAQGAVFGFPVSGLDVGASLLALEPTGPRAVTGGEFGPEAGLLGVLALCVGIGATVWWVRWRGGSGLDGRVLTLDRR</sequence>
<reference evidence="3 4" key="1">
    <citation type="submission" date="2020-06" db="EMBL/GenBank/DDBJ databases">
        <title>NJ-3-1, isolated from saline soil.</title>
        <authorList>
            <person name="Cui H.L."/>
            <person name="Shi X."/>
        </authorList>
    </citation>
    <scope>NUCLEOTIDE SEQUENCE [LARGE SCALE GENOMIC DNA]</scope>
    <source>
        <strain evidence="3 4">NJ-3-1</strain>
    </source>
</reference>
<dbReference type="GO" id="GO:0006508">
    <property type="term" value="P:proteolysis"/>
    <property type="evidence" value="ECO:0007669"/>
    <property type="project" value="UniProtKB-KW"/>
</dbReference>
<organism evidence="3 4">
    <name type="scientific">Halorarum salinum</name>
    <dbReference type="NCBI Taxonomy" id="2743089"/>
    <lineage>
        <taxon>Archaea</taxon>
        <taxon>Methanobacteriati</taxon>
        <taxon>Methanobacteriota</taxon>
        <taxon>Stenosarchaea group</taxon>
        <taxon>Halobacteria</taxon>
        <taxon>Halobacteriales</taxon>
        <taxon>Haloferacaceae</taxon>
        <taxon>Halorarum</taxon>
    </lineage>
</organism>
<proteinExistence type="predicted"/>
<dbReference type="PANTHER" id="PTHR39430">
    <property type="entry name" value="MEMBRANE-ASSOCIATED PROTEASE-RELATED"/>
    <property type="match status" value="1"/>
</dbReference>
<evidence type="ECO:0000256" key="1">
    <source>
        <dbReference type="SAM" id="Phobius"/>
    </source>
</evidence>
<feature type="transmembrane region" description="Helical" evidence="1">
    <location>
        <begin position="199"/>
        <end position="219"/>
    </location>
</feature>
<accession>A0A7D5LDE5</accession>
<evidence type="ECO:0000313" key="4">
    <source>
        <dbReference type="Proteomes" id="UP000509626"/>
    </source>
</evidence>
<dbReference type="EMBL" id="CP058579">
    <property type="protein sequence ID" value="QLG63968.1"/>
    <property type="molecule type" value="Genomic_DNA"/>
</dbReference>
<keyword evidence="1" id="KW-0472">Membrane</keyword>
<feature type="transmembrane region" description="Helical" evidence="1">
    <location>
        <begin position="174"/>
        <end position="193"/>
    </location>
</feature>
<dbReference type="OrthoDB" id="331240at2157"/>
<dbReference type="Pfam" id="PF02517">
    <property type="entry name" value="Rce1-like"/>
    <property type="match status" value="1"/>
</dbReference>
<name>A0A7D5LDE5_9EURY</name>
<keyword evidence="1" id="KW-1133">Transmembrane helix</keyword>
<protein>
    <submittedName>
        <fullName evidence="3">CPBP family intramembrane metalloprotease</fullName>
    </submittedName>
</protein>
<dbReference type="GO" id="GO:0080120">
    <property type="term" value="P:CAAX-box protein maturation"/>
    <property type="evidence" value="ECO:0007669"/>
    <property type="project" value="UniProtKB-ARBA"/>
</dbReference>
<dbReference type="GO" id="GO:0004175">
    <property type="term" value="F:endopeptidase activity"/>
    <property type="evidence" value="ECO:0007669"/>
    <property type="project" value="UniProtKB-ARBA"/>
</dbReference>
<keyword evidence="3" id="KW-0378">Hydrolase</keyword>
<evidence type="ECO:0000259" key="2">
    <source>
        <dbReference type="Pfam" id="PF02517"/>
    </source>
</evidence>
<feature type="domain" description="CAAX prenyl protease 2/Lysostaphin resistance protein A-like" evidence="2">
    <location>
        <begin position="136"/>
        <end position="234"/>
    </location>
</feature>
<feature type="transmembrane region" description="Helical" evidence="1">
    <location>
        <begin position="273"/>
        <end position="292"/>
    </location>
</feature>
<evidence type="ECO:0000313" key="3">
    <source>
        <dbReference type="EMBL" id="QLG63968.1"/>
    </source>
</evidence>
<dbReference type="Proteomes" id="UP000509626">
    <property type="component" value="Chromosome"/>
</dbReference>